<sequence>MKWFRVYSEVLHDPGVRRLPSGLFKDWVLLLCIANEGKPRGVLPPVADIAYHLNRSPARVESLLTDLQGRGLIDEVDGSLVPHNWDKRQFESDDVAARVRKHRNGVTGNVTKPLHETPPETEAETEAETEVGA</sequence>
<name>A0A0F9AAP9_9ZZZZ</name>
<comment type="caution">
    <text evidence="2">The sequence shown here is derived from an EMBL/GenBank/DDBJ whole genome shotgun (WGS) entry which is preliminary data.</text>
</comment>
<dbReference type="AlphaFoldDB" id="A0A0F9AAP9"/>
<feature type="compositionally biased region" description="Acidic residues" evidence="1">
    <location>
        <begin position="119"/>
        <end position="133"/>
    </location>
</feature>
<reference evidence="2" key="1">
    <citation type="journal article" date="2015" name="Nature">
        <title>Complex archaea that bridge the gap between prokaryotes and eukaryotes.</title>
        <authorList>
            <person name="Spang A."/>
            <person name="Saw J.H."/>
            <person name="Jorgensen S.L."/>
            <person name="Zaremba-Niedzwiedzka K."/>
            <person name="Martijn J."/>
            <person name="Lind A.E."/>
            <person name="van Eijk R."/>
            <person name="Schleper C."/>
            <person name="Guy L."/>
            <person name="Ettema T.J."/>
        </authorList>
    </citation>
    <scope>NUCLEOTIDE SEQUENCE</scope>
</reference>
<evidence type="ECO:0000256" key="1">
    <source>
        <dbReference type="SAM" id="MobiDB-lite"/>
    </source>
</evidence>
<proteinExistence type="predicted"/>
<evidence type="ECO:0008006" key="3">
    <source>
        <dbReference type="Google" id="ProtNLM"/>
    </source>
</evidence>
<organism evidence="2">
    <name type="scientific">marine sediment metagenome</name>
    <dbReference type="NCBI Taxonomy" id="412755"/>
    <lineage>
        <taxon>unclassified sequences</taxon>
        <taxon>metagenomes</taxon>
        <taxon>ecological metagenomes</taxon>
    </lineage>
</organism>
<gene>
    <name evidence="2" type="ORF">LCGC14_2595200</name>
</gene>
<dbReference type="EMBL" id="LAZR01043670">
    <property type="protein sequence ID" value="KKL06520.1"/>
    <property type="molecule type" value="Genomic_DNA"/>
</dbReference>
<accession>A0A0F9AAP9</accession>
<protein>
    <recommendedName>
        <fullName evidence="3">Phage replisome organiser N-terminal domain-containing protein</fullName>
    </recommendedName>
</protein>
<feature type="region of interest" description="Disordered" evidence="1">
    <location>
        <begin position="102"/>
        <end position="133"/>
    </location>
</feature>
<evidence type="ECO:0000313" key="2">
    <source>
        <dbReference type="EMBL" id="KKL06520.1"/>
    </source>
</evidence>